<sequence length="94" mass="9979">GIPLLSVFPALPPVPGEPNTLVCLVQNIFPPVLDISWVVAGAAVTRGVTQGPFVPTSDLSFVRISRISVVPQPGDVHACVVTSRRDNATMVAYW</sequence>
<feature type="non-terminal residue" evidence="2">
    <location>
        <position position="1"/>
    </location>
</feature>
<accession>A0A7K9LTS8</accession>
<evidence type="ECO:0000313" key="3">
    <source>
        <dbReference type="Proteomes" id="UP000583164"/>
    </source>
</evidence>
<evidence type="ECO:0000313" key="2">
    <source>
        <dbReference type="EMBL" id="NXH65435.1"/>
    </source>
</evidence>
<dbReference type="PROSITE" id="PS50835">
    <property type="entry name" value="IG_LIKE"/>
    <property type="match status" value="1"/>
</dbReference>
<dbReference type="SMART" id="SM00407">
    <property type="entry name" value="IGc1"/>
    <property type="match status" value="1"/>
</dbReference>
<dbReference type="SUPFAM" id="SSF48726">
    <property type="entry name" value="Immunoglobulin"/>
    <property type="match status" value="1"/>
</dbReference>
<evidence type="ECO:0000259" key="1">
    <source>
        <dbReference type="PROSITE" id="PS50835"/>
    </source>
</evidence>
<feature type="non-terminal residue" evidence="2">
    <location>
        <position position="94"/>
    </location>
</feature>
<dbReference type="PANTHER" id="PTHR19944:SF50">
    <property type="entry name" value="HLA CLASS II HISTOCOMPATIBILITY ANTIGEN, DM ALPHA CHAIN"/>
    <property type="match status" value="1"/>
</dbReference>
<dbReference type="Gene3D" id="2.60.40.10">
    <property type="entry name" value="Immunoglobulins"/>
    <property type="match status" value="1"/>
</dbReference>
<dbReference type="InterPro" id="IPR007110">
    <property type="entry name" value="Ig-like_dom"/>
</dbReference>
<dbReference type="InterPro" id="IPR013783">
    <property type="entry name" value="Ig-like_fold"/>
</dbReference>
<dbReference type="Proteomes" id="UP000583164">
    <property type="component" value="Unassembled WGS sequence"/>
</dbReference>
<reference evidence="2 3" key="1">
    <citation type="submission" date="2019-09" db="EMBL/GenBank/DDBJ databases">
        <title>Bird 10,000 Genomes (B10K) Project - Family phase.</title>
        <authorList>
            <person name="Zhang G."/>
        </authorList>
    </citation>
    <scope>NUCLEOTIDE SEQUENCE [LARGE SCALE GENOMIC DNA]</scope>
    <source>
        <strain evidence="2">B10K-DU-001-29</strain>
        <tissue evidence="2">Muscle</tissue>
    </source>
</reference>
<organism evidence="2 3">
    <name type="scientific">Rhabdornis inornatus</name>
    <dbReference type="NCBI Taxonomy" id="237438"/>
    <lineage>
        <taxon>Eukaryota</taxon>
        <taxon>Metazoa</taxon>
        <taxon>Chordata</taxon>
        <taxon>Craniata</taxon>
        <taxon>Vertebrata</taxon>
        <taxon>Euteleostomi</taxon>
        <taxon>Archelosauria</taxon>
        <taxon>Archosauria</taxon>
        <taxon>Dinosauria</taxon>
        <taxon>Saurischia</taxon>
        <taxon>Theropoda</taxon>
        <taxon>Coelurosauria</taxon>
        <taxon>Aves</taxon>
        <taxon>Neognathae</taxon>
        <taxon>Neoaves</taxon>
        <taxon>Telluraves</taxon>
        <taxon>Australaves</taxon>
        <taxon>Passeriformes</taxon>
        <taxon>Rhabdornithidae</taxon>
        <taxon>Rhabdornis</taxon>
    </lineage>
</organism>
<dbReference type="InterPro" id="IPR003597">
    <property type="entry name" value="Ig_C1-set"/>
</dbReference>
<keyword evidence="3" id="KW-1185">Reference proteome</keyword>
<name>A0A7K9LTS8_9PASS</name>
<dbReference type="InterPro" id="IPR036179">
    <property type="entry name" value="Ig-like_dom_sf"/>
</dbReference>
<dbReference type="AlphaFoldDB" id="A0A7K9LTS8"/>
<dbReference type="InterPro" id="IPR050160">
    <property type="entry name" value="MHC/Immunoglobulin"/>
</dbReference>
<gene>
    <name evidence="2" type="primary">Hladqa2</name>
    <name evidence="2" type="ORF">RHAINO_R16155</name>
</gene>
<protein>
    <submittedName>
        <fullName evidence="2">DQA2 protein</fullName>
    </submittedName>
</protein>
<feature type="domain" description="Ig-like" evidence="1">
    <location>
        <begin position="3"/>
        <end position="91"/>
    </location>
</feature>
<dbReference type="OrthoDB" id="8935021at2759"/>
<dbReference type="Pfam" id="PF07654">
    <property type="entry name" value="C1-set"/>
    <property type="match status" value="1"/>
</dbReference>
<proteinExistence type="predicted"/>
<comment type="caution">
    <text evidence="2">The sequence shown here is derived from an EMBL/GenBank/DDBJ whole genome shotgun (WGS) entry which is preliminary data.</text>
</comment>
<dbReference type="EMBL" id="VWZS01016139">
    <property type="protein sequence ID" value="NXH65435.1"/>
    <property type="molecule type" value="Genomic_DNA"/>
</dbReference>
<dbReference type="PANTHER" id="PTHR19944">
    <property type="entry name" value="MHC CLASS II-RELATED"/>
    <property type="match status" value="1"/>
</dbReference>